<dbReference type="EMBL" id="AQFT01000010">
    <property type="protein sequence ID" value="EMZ37614.1"/>
    <property type="molecule type" value="Genomic_DNA"/>
</dbReference>
<dbReference type="eggNOG" id="ENOG502ZA08">
    <property type="taxonomic scope" value="Bacteria"/>
</dbReference>
<feature type="region of interest" description="Disordered" evidence="1">
    <location>
        <begin position="294"/>
        <end position="344"/>
    </location>
</feature>
<feature type="compositionally biased region" description="Basic and acidic residues" evidence="1">
    <location>
        <begin position="147"/>
        <end position="161"/>
    </location>
</feature>
<keyword evidence="3" id="KW-1185">Reference proteome</keyword>
<accession>N2BLC3</accession>
<feature type="compositionally biased region" description="Low complexity" evidence="1">
    <location>
        <begin position="306"/>
        <end position="315"/>
    </location>
</feature>
<feature type="compositionally biased region" description="Basic and acidic residues" evidence="1">
    <location>
        <begin position="294"/>
        <end position="303"/>
    </location>
</feature>
<dbReference type="PATRIC" id="fig|1235802.3.peg.361"/>
<dbReference type="HOGENOM" id="CLU_069333_0_0_9"/>
<evidence type="ECO:0000313" key="3">
    <source>
        <dbReference type="Proteomes" id="UP000012589"/>
    </source>
</evidence>
<comment type="caution">
    <text evidence="2">The sequence shown here is derived from an EMBL/GenBank/DDBJ whole genome shotgun (WGS) entry which is preliminary data.</text>
</comment>
<proteinExistence type="predicted"/>
<sequence>MSYSFDTDGWDLFNTPFSSTPVRTAPAPSTHHAERSQQKPSEALLHNTPPVAQHNPQPSPKAAPPACQTADTQQRPVAVQKIEPAPATPVPNGKPAVKSPAPAQTSTTRQAPAAPPKAIASASTQPVAQQKELVLDMSGSAAPTQDDTERRKAHEAAEAKRKAEWEARQAAKKQAEDAALQKLNDMSDEEALEASLKRISTETERLTRRNMKECVAAHIQELCRKDMEFARKTMHPRKSMVNCFKYITRMAKEYVKQEMEDMGIQQDGGGYGCDVPDGLCYQWGEDYFNAADAQEDKEKEETFIPKPYTGTTTKTAAKKSNKAEKKQQDKPSNGYEQISLEGMM</sequence>
<evidence type="ECO:0000313" key="2">
    <source>
        <dbReference type="EMBL" id="EMZ37614.1"/>
    </source>
</evidence>
<gene>
    <name evidence="2" type="ORF">C823_00340</name>
</gene>
<protein>
    <submittedName>
        <fullName evidence="2">Uncharacterized protein</fullName>
    </submittedName>
</protein>
<name>N2BLC3_9FIRM</name>
<reference evidence="2 3" key="1">
    <citation type="journal article" date="2014" name="Genome Announc.">
        <title>Draft genome sequences of the altered schaedler flora, a defined bacterial community from gnotobiotic mice.</title>
        <authorList>
            <person name="Wannemuehler M.J."/>
            <person name="Overstreet A.M."/>
            <person name="Ward D.V."/>
            <person name="Phillips G.J."/>
        </authorList>
    </citation>
    <scope>NUCLEOTIDE SEQUENCE [LARGE SCALE GENOMIC DNA]</scope>
    <source>
        <strain evidence="2 3">ASF492</strain>
    </source>
</reference>
<dbReference type="Proteomes" id="UP000012589">
    <property type="component" value="Unassembled WGS sequence"/>
</dbReference>
<dbReference type="OrthoDB" id="1937091at2"/>
<dbReference type="AlphaFoldDB" id="N2BLC3"/>
<evidence type="ECO:0000256" key="1">
    <source>
        <dbReference type="SAM" id="MobiDB-lite"/>
    </source>
</evidence>
<feature type="region of interest" description="Disordered" evidence="1">
    <location>
        <begin position="1"/>
        <end position="161"/>
    </location>
</feature>
<organism evidence="2 3">
    <name type="scientific">Eubacterium plexicaudatum ASF492</name>
    <dbReference type="NCBI Taxonomy" id="1235802"/>
    <lineage>
        <taxon>Bacteria</taxon>
        <taxon>Bacillati</taxon>
        <taxon>Bacillota</taxon>
        <taxon>Clostridia</taxon>
        <taxon>Eubacteriales</taxon>
        <taxon>Eubacteriaceae</taxon>
        <taxon>Eubacterium</taxon>
    </lineage>
</organism>